<feature type="transmembrane region" description="Helical" evidence="1">
    <location>
        <begin position="290"/>
        <end position="310"/>
    </location>
</feature>
<feature type="transmembrane region" description="Helical" evidence="1">
    <location>
        <begin position="317"/>
        <end position="337"/>
    </location>
</feature>
<keyword evidence="3" id="KW-1185">Reference proteome</keyword>
<dbReference type="HOGENOM" id="CLU_059545_0_0_11"/>
<name>A0A076N160_AMYME</name>
<keyword evidence="1" id="KW-1133">Transmembrane helix</keyword>
<feature type="transmembrane region" description="Helical" evidence="1">
    <location>
        <begin position="79"/>
        <end position="96"/>
    </location>
</feature>
<dbReference type="EMBL" id="CP009110">
    <property type="protein sequence ID" value="AIJ24846.1"/>
    <property type="molecule type" value="Genomic_DNA"/>
</dbReference>
<organism evidence="2 3">
    <name type="scientific">Amycolatopsis methanolica 239</name>
    <dbReference type="NCBI Taxonomy" id="1068978"/>
    <lineage>
        <taxon>Bacteria</taxon>
        <taxon>Bacillati</taxon>
        <taxon>Actinomycetota</taxon>
        <taxon>Actinomycetes</taxon>
        <taxon>Pseudonocardiales</taxon>
        <taxon>Pseudonocardiaceae</taxon>
        <taxon>Amycolatopsis</taxon>
        <taxon>Amycolatopsis methanolica group</taxon>
    </lineage>
</organism>
<reference evidence="2 3" key="1">
    <citation type="submission" date="2014-07" db="EMBL/GenBank/DDBJ databases">
        <title>Whole Genome Sequence of the Amycolatopsis methanolica 239.</title>
        <authorList>
            <person name="Tang B."/>
        </authorList>
    </citation>
    <scope>NUCLEOTIDE SEQUENCE [LARGE SCALE GENOMIC DNA]</scope>
    <source>
        <strain evidence="2 3">239</strain>
    </source>
</reference>
<proteinExistence type="predicted"/>
<gene>
    <name evidence="2" type="ORF">AMETH_4754</name>
</gene>
<dbReference type="Proteomes" id="UP000062973">
    <property type="component" value="Chromosome"/>
</dbReference>
<evidence type="ECO:0000313" key="3">
    <source>
        <dbReference type="Proteomes" id="UP000062973"/>
    </source>
</evidence>
<feature type="transmembrane region" description="Helical" evidence="1">
    <location>
        <begin position="373"/>
        <end position="391"/>
    </location>
</feature>
<evidence type="ECO:0000313" key="2">
    <source>
        <dbReference type="EMBL" id="AIJ24846.1"/>
    </source>
</evidence>
<feature type="transmembrane region" description="Helical" evidence="1">
    <location>
        <begin position="145"/>
        <end position="164"/>
    </location>
</feature>
<accession>A0A076N160</accession>
<dbReference type="OrthoDB" id="1706162at2"/>
<protein>
    <submittedName>
        <fullName evidence="2">Putative membrane protein</fullName>
    </submittedName>
</protein>
<dbReference type="eggNOG" id="ENOG50317F7">
    <property type="taxonomic scope" value="Bacteria"/>
</dbReference>
<sequence>MIPVLTTTRRATKPAGALGRWLTGAALFGVTAGLALLLARVTGSLPHVLSAYDEWQEHAYHHIPQFLRWVLGDTTEAQFYKSALGGLGLLAGGWIAHAGWRRGRRWAGFAVSGGSGLWPWVTAAALLGLLLSNLAWGWMIPATGAWQPTFVAFVSVPPMVVLTYGAGWRVAVTGAVLGAALTTPAALLLVNLVCVPLGQPAVLGSVTAMWVSALIAFPLCRRLPWLPRPVPPPAAERTVPRQGPAWVVRRVLADFTEAPFHGNEIASLGLLAGTVLTYLLNPLTPVYGSGLLPALLTAQVLTATLGVLVYRRQWARHGWYPTFVPVVSVAPAVLLTYGPTWPAVLSGAVLGALAAPPLAAFASRRIPLGVHPCAGNTFAMTVCTGVLVPLLDIVL</sequence>
<feature type="transmembrane region" description="Helical" evidence="1">
    <location>
        <begin position="202"/>
        <end position="220"/>
    </location>
</feature>
<feature type="transmembrane region" description="Helical" evidence="1">
    <location>
        <begin position="265"/>
        <end position="284"/>
    </location>
</feature>
<dbReference type="STRING" id="1068978.AMETH_4754"/>
<feature type="transmembrane region" description="Helical" evidence="1">
    <location>
        <begin position="171"/>
        <end position="190"/>
    </location>
</feature>
<dbReference type="KEGG" id="amq:AMETH_4754"/>
<evidence type="ECO:0000256" key="1">
    <source>
        <dbReference type="SAM" id="Phobius"/>
    </source>
</evidence>
<keyword evidence="1" id="KW-0812">Transmembrane</keyword>
<feature type="transmembrane region" description="Helical" evidence="1">
    <location>
        <begin position="21"/>
        <end position="39"/>
    </location>
</feature>
<dbReference type="AlphaFoldDB" id="A0A076N160"/>
<feature type="transmembrane region" description="Helical" evidence="1">
    <location>
        <begin position="117"/>
        <end position="139"/>
    </location>
</feature>
<keyword evidence="1" id="KW-0472">Membrane</keyword>
<feature type="transmembrane region" description="Helical" evidence="1">
    <location>
        <begin position="343"/>
        <end position="361"/>
    </location>
</feature>
<dbReference type="PATRIC" id="fig|1068978.7.peg.5112"/>